<reference evidence="1 3" key="2">
    <citation type="journal article" date="2020" name="Int. J. Syst. Evol. Microbiol.">
        <title>Sulfuracidifex tepidarius gen. nov., sp. nov. and transfer of Sulfolobus metallicus Huber and Stetter 1992 to the genus Sulfuracidifex as Sulfuracidifex metallicus comb. nov.</title>
        <authorList>
            <person name="Itoh T."/>
            <person name="Miura T."/>
            <person name="Sakai H.D."/>
            <person name="Kato S."/>
            <person name="Ohkuma M."/>
            <person name="Takashina T."/>
        </authorList>
    </citation>
    <scope>NUCLEOTIDE SEQUENCE [LARGE SCALE GENOMIC DNA]</scope>
    <source>
        <strain evidence="1 3">IC-006</strain>
        <strain evidence="2">IC-007</strain>
    </source>
</reference>
<dbReference type="Proteomes" id="UP000322983">
    <property type="component" value="Chromosome"/>
</dbReference>
<sequence>MRNNIVELLENIIKNSSKITINTSAENCKDILTNELEIFDIDRLFQVINAGKI</sequence>
<keyword evidence="3" id="KW-1185">Reference proteome</keyword>
<name>A0A510DRV1_9CREN</name>
<accession>A0A510DZG3</accession>
<evidence type="ECO:0000313" key="3">
    <source>
        <dbReference type="Proteomes" id="UP000322983"/>
    </source>
</evidence>
<organism evidence="1 3">
    <name type="scientific">Sulfuracidifex tepidarius</name>
    <dbReference type="NCBI Taxonomy" id="1294262"/>
    <lineage>
        <taxon>Archaea</taxon>
        <taxon>Thermoproteota</taxon>
        <taxon>Thermoprotei</taxon>
        <taxon>Sulfolobales</taxon>
        <taxon>Sulfolobaceae</taxon>
        <taxon>Sulfuracidifex</taxon>
    </lineage>
</organism>
<dbReference type="AlphaFoldDB" id="A0A510DRV1"/>
<dbReference type="Proteomes" id="UP000325030">
    <property type="component" value="Chromosome"/>
</dbReference>
<proteinExistence type="predicted"/>
<protein>
    <submittedName>
        <fullName evidence="1">Uncharacterized protein</fullName>
    </submittedName>
</protein>
<reference evidence="4" key="1">
    <citation type="submission" date="2018-09" db="EMBL/GenBank/DDBJ databases">
        <title>Complete Genome Sequencing of Sulfolobus sp. JCM 16834.</title>
        <authorList>
            <person name="Kato S."/>
            <person name="Itoh T."/>
            <person name="Ohkuma M."/>
        </authorList>
    </citation>
    <scope>NUCLEOTIDE SEQUENCE [LARGE SCALE GENOMIC DNA]</scope>
    <source>
        <strain evidence="4">IC-007</strain>
    </source>
</reference>
<accession>A0A510DRV1</accession>
<dbReference type="EMBL" id="AP018929">
    <property type="protein sequence ID" value="BBG22870.1"/>
    <property type="molecule type" value="Genomic_DNA"/>
</dbReference>
<dbReference type="KEGG" id="step:IC006_0154"/>
<evidence type="ECO:0000313" key="2">
    <source>
        <dbReference type="EMBL" id="BBG25631.1"/>
    </source>
</evidence>
<evidence type="ECO:0000313" key="4">
    <source>
        <dbReference type="Proteomes" id="UP000325030"/>
    </source>
</evidence>
<gene>
    <name evidence="1" type="ORF">IC006_0154</name>
    <name evidence="2" type="ORF">IC007_0136</name>
</gene>
<dbReference type="EMBL" id="AP018930">
    <property type="protein sequence ID" value="BBG25631.1"/>
    <property type="molecule type" value="Genomic_DNA"/>
</dbReference>
<dbReference type="STRING" id="1294262.GCA_001316085_00959"/>
<evidence type="ECO:0000313" key="1">
    <source>
        <dbReference type="EMBL" id="BBG22870.1"/>
    </source>
</evidence>